<dbReference type="NCBIfam" id="TIGR00756">
    <property type="entry name" value="PPR"/>
    <property type="match status" value="1"/>
</dbReference>
<keyword evidence="2" id="KW-0677">Repeat</keyword>
<evidence type="ECO:0000256" key="3">
    <source>
        <dbReference type="PROSITE-ProRule" id="PRU00708"/>
    </source>
</evidence>
<protein>
    <submittedName>
        <fullName evidence="5">Pentatricopeptide repeat-containing protein At2g40240, mitochondrial-like</fullName>
    </submittedName>
</protein>
<dbReference type="PROSITE" id="PS51375">
    <property type="entry name" value="PPR"/>
    <property type="match status" value="3"/>
</dbReference>
<feature type="repeat" description="PPR" evidence="3">
    <location>
        <begin position="360"/>
        <end position="394"/>
    </location>
</feature>
<feature type="repeat" description="PPR" evidence="3">
    <location>
        <begin position="255"/>
        <end position="289"/>
    </location>
</feature>
<reference evidence="4" key="1">
    <citation type="journal article" date="2014" name="Nat. Commun.">
        <title>The emerging biofuel crop Camelina sativa retains a highly undifferentiated hexaploid genome structure.</title>
        <authorList>
            <person name="Kagale S."/>
            <person name="Koh C."/>
            <person name="Nixon J."/>
            <person name="Bollina V."/>
            <person name="Clarke W.E."/>
            <person name="Tuteja R."/>
            <person name="Spillane C."/>
            <person name="Robinson S.J."/>
            <person name="Links M.G."/>
            <person name="Clarke C."/>
            <person name="Higgins E.E."/>
            <person name="Huebert T."/>
            <person name="Sharpe A.G."/>
            <person name="Parkin I.A."/>
        </authorList>
    </citation>
    <scope>NUCLEOTIDE SEQUENCE [LARGE SCALE GENOMIC DNA]</scope>
    <source>
        <strain evidence="4">cv. DH55</strain>
    </source>
</reference>
<dbReference type="Pfam" id="PF13812">
    <property type="entry name" value="PPR_3"/>
    <property type="match status" value="1"/>
</dbReference>
<dbReference type="InterPro" id="IPR002885">
    <property type="entry name" value="PPR_rpt"/>
</dbReference>
<evidence type="ECO:0000256" key="2">
    <source>
        <dbReference type="ARBA" id="ARBA00022737"/>
    </source>
</evidence>
<feature type="repeat" description="PPR" evidence="3">
    <location>
        <begin position="290"/>
        <end position="324"/>
    </location>
</feature>
<dbReference type="Pfam" id="PF01535">
    <property type="entry name" value="PPR"/>
    <property type="match status" value="3"/>
</dbReference>
<dbReference type="Proteomes" id="UP000694864">
    <property type="component" value="Chromosome 4"/>
</dbReference>
<dbReference type="RefSeq" id="XP_010505747.1">
    <property type="nucleotide sequence ID" value="XM_010507445.2"/>
</dbReference>
<dbReference type="InterPro" id="IPR011990">
    <property type="entry name" value="TPR-like_helical_dom_sf"/>
</dbReference>
<organism evidence="4 5">
    <name type="scientific">Camelina sativa</name>
    <name type="common">False flax</name>
    <name type="synonym">Myagrum sativum</name>
    <dbReference type="NCBI Taxonomy" id="90675"/>
    <lineage>
        <taxon>Eukaryota</taxon>
        <taxon>Viridiplantae</taxon>
        <taxon>Streptophyta</taxon>
        <taxon>Embryophyta</taxon>
        <taxon>Tracheophyta</taxon>
        <taxon>Spermatophyta</taxon>
        <taxon>Magnoliopsida</taxon>
        <taxon>eudicotyledons</taxon>
        <taxon>Gunneridae</taxon>
        <taxon>Pentapetalae</taxon>
        <taxon>rosids</taxon>
        <taxon>malvids</taxon>
        <taxon>Brassicales</taxon>
        <taxon>Brassicaceae</taxon>
        <taxon>Camelineae</taxon>
        <taxon>Camelina</taxon>
    </lineage>
</organism>
<sequence>MTHVLIINNLTKPTYKISKIKSLLQTWIISMTHEIVVFRNIVGFIMGLLNTSRKAHYIVAPILNNLLLFGNPKRLRTQNMTMSLLRRRLVKQSVNSSYQIIADRSFSTVEITPVPRRTNEFDKLINEAGGSGDFETVRRLLTNRIVLGSFNTSDTFKFLTNTASYSSALEDLRRVLPKIDGGFSRKNAYDILISRLCKLGRIDDALILIGDMSNGRLGLTPSTFHPILCALTRKNKIEEAWLVAESMRSRSVPMDVTSYNYFLTAHCYDGELEPASEVMRKIEEEGISTDSRSYDALVLGACRAGKVEAAMAILRRMEEEGVTVLYSTHAHVISGLVEGGYYALCLEFVIAYAGKDLRLDAESFGCLAGKLVKRKRFEEAKIVLKEMVMRGFRMGDELREFYESHVRNYDDD</sequence>
<dbReference type="PANTHER" id="PTHR47941">
    <property type="entry name" value="PENTATRICOPEPTIDE REPEAT-CONTAINING PROTEIN 3, MITOCHONDRIAL"/>
    <property type="match status" value="1"/>
</dbReference>
<reference evidence="5" key="2">
    <citation type="submission" date="2025-08" db="UniProtKB">
        <authorList>
            <consortium name="RefSeq"/>
        </authorList>
    </citation>
    <scope>IDENTIFICATION</scope>
    <source>
        <tissue evidence="5">Leaf</tissue>
    </source>
</reference>
<dbReference type="GeneID" id="104782497"/>
<evidence type="ECO:0000256" key="1">
    <source>
        <dbReference type="ARBA" id="ARBA00007626"/>
    </source>
</evidence>
<proteinExistence type="inferred from homology"/>
<evidence type="ECO:0000313" key="5">
    <source>
        <dbReference type="RefSeq" id="XP_010505747.1"/>
    </source>
</evidence>
<accession>A0ABM0YTR6</accession>
<name>A0ABM0YTR6_CAMSA</name>
<gene>
    <name evidence="5" type="primary">LOC104782497</name>
</gene>
<evidence type="ECO:0000313" key="4">
    <source>
        <dbReference type="Proteomes" id="UP000694864"/>
    </source>
</evidence>
<keyword evidence="4" id="KW-1185">Reference proteome</keyword>
<dbReference type="Gene3D" id="1.25.40.10">
    <property type="entry name" value="Tetratricopeptide repeat domain"/>
    <property type="match status" value="2"/>
</dbReference>
<comment type="similarity">
    <text evidence="1">Belongs to the PPR family. P subfamily.</text>
</comment>